<evidence type="ECO:0000256" key="1">
    <source>
        <dbReference type="SAM" id="MobiDB-lite"/>
    </source>
</evidence>
<evidence type="ECO:0000313" key="2">
    <source>
        <dbReference type="Ensembl" id="ENSVURP00010014290.1"/>
    </source>
</evidence>
<reference evidence="2" key="2">
    <citation type="submission" date="2025-08" db="UniProtKB">
        <authorList>
            <consortium name="Ensembl"/>
        </authorList>
    </citation>
    <scope>IDENTIFICATION</scope>
</reference>
<protein>
    <recommendedName>
        <fullName evidence="4">Proline rich 13</fullName>
    </recommendedName>
</protein>
<dbReference type="OMA" id="VNPACPP"/>
<sequence length="170" mass="17534">MWDPNAGMYPSGGPMPPSTSGCPGVTNPINPPSVNPAYPPGTFPSPPGCFPGNPAYPPGNAFGPGQQPGYPGCPPPGPCPPPGHYPPPGPCVPSVNPLAPGVMGPGIVMDKKMRKKMKKAHKKAHKHHKHGKVSFSGSPAGVGMGSRGIWDIQMAMPVCICLFCCHPSML</sequence>
<evidence type="ECO:0000313" key="3">
    <source>
        <dbReference type="Proteomes" id="UP000314987"/>
    </source>
</evidence>
<proteinExistence type="predicted"/>
<evidence type="ECO:0008006" key="4">
    <source>
        <dbReference type="Google" id="ProtNLM"/>
    </source>
</evidence>
<dbReference type="Ensembl" id="ENSVURT00010016271.1">
    <property type="protein sequence ID" value="ENSVURP00010014290.1"/>
    <property type="gene ID" value="ENSVURG00010010974.1"/>
</dbReference>
<reference evidence="3" key="1">
    <citation type="submission" date="2018-12" db="EMBL/GenBank/DDBJ databases">
        <authorList>
            <person name="Yazar S."/>
        </authorList>
    </citation>
    <scope>NUCLEOTIDE SEQUENCE [LARGE SCALE GENOMIC DNA]</scope>
</reference>
<name>A0A4X2KY52_VOMUR</name>
<dbReference type="STRING" id="29139.ENSVURP00010014290"/>
<organism evidence="2 3">
    <name type="scientific">Vombatus ursinus</name>
    <name type="common">Common wombat</name>
    <dbReference type="NCBI Taxonomy" id="29139"/>
    <lineage>
        <taxon>Eukaryota</taxon>
        <taxon>Metazoa</taxon>
        <taxon>Chordata</taxon>
        <taxon>Craniata</taxon>
        <taxon>Vertebrata</taxon>
        <taxon>Euteleostomi</taxon>
        <taxon>Mammalia</taxon>
        <taxon>Metatheria</taxon>
        <taxon>Diprotodontia</taxon>
        <taxon>Vombatidae</taxon>
        <taxon>Vombatus</taxon>
    </lineage>
</organism>
<reference evidence="2" key="3">
    <citation type="submission" date="2025-09" db="UniProtKB">
        <authorList>
            <consortium name="Ensembl"/>
        </authorList>
    </citation>
    <scope>IDENTIFICATION</scope>
</reference>
<accession>A0A4X2KY52</accession>
<feature type="compositionally biased region" description="Low complexity" evidence="1">
    <location>
        <begin position="7"/>
        <end position="20"/>
    </location>
</feature>
<keyword evidence="3" id="KW-1185">Reference proteome</keyword>
<dbReference type="Proteomes" id="UP000314987">
    <property type="component" value="Unassembled WGS sequence"/>
</dbReference>
<feature type="region of interest" description="Disordered" evidence="1">
    <location>
        <begin position="1"/>
        <end position="20"/>
    </location>
</feature>
<dbReference type="AlphaFoldDB" id="A0A4X2KY52"/>
<dbReference type="PANTHER" id="PTHR36287:SF1">
    <property type="entry name" value="PROLINE-RICH PROTEIN 13"/>
    <property type="match status" value="1"/>
</dbReference>
<dbReference type="PANTHER" id="PTHR36287">
    <property type="match status" value="1"/>
</dbReference>